<dbReference type="PROSITE" id="PS50885">
    <property type="entry name" value="HAMP"/>
    <property type="match status" value="1"/>
</dbReference>
<dbReference type="RefSeq" id="WP_036152514.1">
    <property type="nucleotide sequence ID" value="NZ_AVCX01000014.1"/>
</dbReference>
<dbReference type="Proteomes" id="UP000030437">
    <property type="component" value="Unassembled WGS sequence"/>
</dbReference>
<dbReference type="eggNOG" id="COG0840">
    <property type="taxonomic scope" value="Bacteria"/>
</dbReference>
<dbReference type="GO" id="GO:0007165">
    <property type="term" value="P:signal transduction"/>
    <property type="evidence" value="ECO:0007669"/>
    <property type="project" value="UniProtKB-KW"/>
</dbReference>
<dbReference type="InterPro" id="IPR003660">
    <property type="entry name" value="HAMP_dom"/>
</dbReference>
<dbReference type="InterPro" id="IPR004089">
    <property type="entry name" value="MCPsignal_dom"/>
</dbReference>
<keyword evidence="4 6" id="KW-0807">Transducer</keyword>
<dbReference type="STRING" id="1220589.CD32_06470"/>
<dbReference type="Gene3D" id="1.10.287.950">
    <property type="entry name" value="Methyl-accepting chemotaxis protein"/>
    <property type="match status" value="1"/>
</dbReference>
<accession>A0A0A3JHN3</accession>
<feature type="domain" description="HAMP" evidence="9">
    <location>
        <begin position="126"/>
        <end position="178"/>
    </location>
</feature>
<organism evidence="10 11">
    <name type="scientific">Lysinibacillus odysseyi 34hs-1 = NBRC 100172</name>
    <dbReference type="NCBI Taxonomy" id="1220589"/>
    <lineage>
        <taxon>Bacteria</taxon>
        <taxon>Bacillati</taxon>
        <taxon>Bacillota</taxon>
        <taxon>Bacilli</taxon>
        <taxon>Bacillales</taxon>
        <taxon>Bacillaceae</taxon>
        <taxon>Lysinibacillus</taxon>
    </lineage>
</organism>
<proteinExistence type="inferred from homology"/>
<dbReference type="PANTHER" id="PTHR32089:SF112">
    <property type="entry name" value="LYSOZYME-LIKE PROTEIN-RELATED"/>
    <property type="match status" value="1"/>
</dbReference>
<evidence type="ECO:0000256" key="6">
    <source>
        <dbReference type="PROSITE-ProRule" id="PRU00284"/>
    </source>
</evidence>
<evidence type="ECO:0000256" key="2">
    <source>
        <dbReference type="ARBA" id="ARBA00022475"/>
    </source>
</evidence>
<evidence type="ECO:0000259" key="8">
    <source>
        <dbReference type="PROSITE" id="PS50111"/>
    </source>
</evidence>
<dbReference type="GO" id="GO:0005886">
    <property type="term" value="C:plasma membrane"/>
    <property type="evidence" value="ECO:0007669"/>
    <property type="project" value="UniProtKB-SubCell"/>
</dbReference>
<evidence type="ECO:0000256" key="4">
    <source>
        <dbReference type="ARBA" id="ARBA00023224"/>
    </source>
</evidence>
<keyword evidence="7" id="KW-0812">Transmembrane</keyword>
<evidence type="ECO:0008006" key="12">
    <source>
        <dbReference type="Google" id="ProtNLM"/>
    </source>
</evidence>
<feature type="domain" description="Methyl-accepting transducer" evidence="8">
    <location>
        <begin position="197"/>
        <end position="433"/>
    </location>
</feature>
<comment type="similarity">
    <text evidence="5">Belongs to the methyl-accepting chemotaxis (MCP) protein family.</text>
</comment>
<dbReference type="PROSITE" id="PS50111">
    <property type="entry name" value="CHEMOTAXIS_TRANSDUC_2"/>
    <property type="match status" value="1"/>
</dbReference>
<evidence type="ECO:0000313" key="11">
    <source>
        <dbReference type="Proteomes" id="UP000030437"/>
    </source>
</evidence>
<protein>
    <recommendedName>
        <fullName evidence="12">Chemotaxis protein</fullName>
    </recommendedName>
</protein>
<gene>
    <name evidence="10" type="ORF">CD32_06470</name>
</gene>
<comment type="subcellular location">
    <subcellularLocation>
        <location evidence="1">Cell membrane</location>
    </subcellularLocation>
</comment>
<keyword evidence="11" id="KW-1185">Reference proteome</keyword>
<comment type="caution">
    <text evidence="10">The sequence shown here is derived from an EMBL/GenBank/DDBJ whole genome shotgun (WGS) entry which is preliminary data.</text>
</comment>
<evidence type="ECO:0000259" key="9">
    <source>
        <dbReference type="PROSITE" id="PS50885"/>
    </source>
</evidence>
<dbReference type="EMBL" id="JPVP01000051">
    <property type="protein sequence ID" value="KGR86527.1"/>
    <property type="molecule type" value="Genomic_DNA"/>
</dbReference>
<evidence type="ECO:0000256" key="3">
    <source>
        <dbReference type="ARBA" id="ARBA00023136"/>
    </source>
</evidence>
<keyword evidence="7" id="KW-1133">Transmembrane helix</keyword>
<dbReference type="PANTHER" id="PTHR32089">
    <property type="entry name" value="METHYL-ACCEPTING CHEMOTAXIS PROTEIN MCPB"/>
    <property type="match status" value="1"/>
</dbReference>
<dbReference type="AlphaFoldDB" id="A0A0A3JHN3"/>
<reference evidence="10 11" key="1">
    <citation type="submission" date="2014-02" db="EMBL/GenBank/DDBJ databases">
        <title>Draft genome sequence of Lysinibacillus odysseyi NBRC 100172.</title>
        <authorList>
            <person name="Zhang F."/>
            <person name="Wang G."/>
            <person name="Zhang L."/>
        </authorList>
    </citation>
    <scope>NUCLEOTIDE SEQUENCE [LARGE SCALE GENOMIC DNA]</scope>
    <source>
        <strain evidence="10 11">NBRC 100172</strain>
    </source>
</reference>
<dbReference type="SUPFAM" id="SSF58104">
    <property type="entry name" value="Methyl-accepting chemotaxis protein (MCP) signaling domain"/>
    <property type="match status" value="1"/>
</dbReference>
<name>A0A0A3JHN3_9BACI</name>
<feature type="transmembrane region" description="Helical" evidence="7">
    <location>
        <begin position="103"/>
        <end position="122"/>
    </location>
</feature>
<evidence type="ECO:0000256" key="7">
    <source>
        <dbReference type="SAM" id="Phobius"/>
    </source>
</evidence>
<evidence type="ECO:0000313" key="10">
    <source>
        <dbReference type="EMBL" id="KGR86527.1"/>
    </source>
</evidence>
<feature type="transmembrane region" description="Helical" evidence="7">
    <location>
        <begin position="12"/>
        <end position="33"/>
    </location>
</feature>
<keyword evidence="2" id="KW-1003">Cell membrane</keyword>
<sequence length="484" mass="54040">MRKYIKVKDRLTVLMFVCIISNILLAVFSMDYLRKMERSTETMYEEKLLSLNALYHEEKLVEFDSKMAFFQNGQAPVEEVEAYILERAEKQVNDYRKDVQRGYWLILTVCAVMVVLVMYFALSASRAVHQPAMELKKLLKLTQQGKLGHFATYNGKDELGEVMRYYNEMVHNLQQLIAVVETSANSVAVSNGKLEKSSKQTTKAAVHITTDTEQLTRTVNETAAQLIDNNEAVRKVVIHMEEIKNQIDGVEENMEKTYEESVSGSRLIAQNIGAIQQIKRVTYDATAVMDELQEKSKDIHQAVDLIESIASQTSLLALNASIEAARAGEQGKGFAVVANEVKKLAAHSIEATKVVSALVSTIQEQCEKAVFKMQETQECVADGSAATEQMAAKFETISSQVKDVTPQLRHVAHIVESVYTYTENVATASHEITLRTDENANRIAAIASGVNEQLAATEDIHTQIMSISKNTQSLLHAVSRFTTE</sequence>
<evidence type="ECO:0000256" key="1">
    <source>
        <dbReference type="ARBA" id="ARBA00004236"/>
    </source>
</evidence>
<dbReference type="Pfam" id="PF00015">
    <property type="entry name" value="MCPsignal"/>
    <property type="match status" value="1"/>
</dbReference>
<evidence type="ECO:0000256" key="5">
    <source>
        <dbReference type="ARBA" id="ARBA00029447"/>
    </source>
</evidence>
<dbReference type="SMART" id="SM00283">
    <property type="entry name" value="MA"/>
    <property type="match status" value="1"/>
</dbReference>
<dbReference type="OrthoDB" id="358716at2"/>
<keyword evidence="3 7" id="KW-0472">Membrane</keyword>